<evidence type="ECO:0000313" key="1">
    <source>
        <dbReference type="EMBL" id="KAF2185124.1"/>
    </source>
</evidence>
<dbReference type="AlphaFoldDB" id="A0A6A6DZY4"/>
<dbReference type="EMBL" id="ML994635">
    <property type="protein sequence ID" value="KAF2185124.1"/>
    <property type="molecule type" value="Genomic_DNA"/>
</dbReference>
<name>A0A6A6DZY4_9PEZI</name>
<organism evidence="1 2">
    <name type="scientific">Zopfia rhizophila CBS 207.26</name>
    <dbReference type="NCBI Taxonomy" id="1314779"/>
    <lineage>
        <taxon>Eukaryota</taxon>
        <taxon>Fungi</taxon>
        <taxon>Dikarya</taxon>
        <taxon>Ascomycota</taxon>
        <taxon>Pezizomycotina</taxon>
        <taxon>Dothideomycetes</taxon>
        <taxon>Dothideomycetes incertae sedis</taxon>
        <taxon>Zopfiaceae</taxon>
        <taxon>Zopfia</taxon>
    </lineage>
</organism>
<evidence type="ECO:0000313" key="2">
    <source>
        <dbReference type="Proteomes" id="UP000800200"/>
    </source>
</evidence>
<keyword evidence="2" id="KW-1185">Reference proteome</keyword>
<dbReference type="Proteomes" id="UP000800200">
    <property type="component" value="Unassembled WGS sequence"/>
</dbReference>
<reference evidence="1" key="1">
    <citation type="journal article" date="2020" name="Stud. Mycol.">
        <title>101 Dothideomycetes genomes: a test case for predicting lifestyles and emergence of pathogens.</title>
        <authorList>
            <person name="Haridas S."/>
            <person name="Albert R."/>
            <person name="Binder M."/>
            <person name="Bloem J."/>
            <person name="Labutti K."/>
            <person name="Salamov A."/>
            <person name="Andreopoulos B."/>
            <person name="Baker S."/>
            <person name="Barry K."/>
            <person name="Bills G."/>
            <person name="Bluhm B."/>
            <person name="Cannon C."/>
            <person name="Castanera R."/>
            <person name="Culley D."/>
            <person name="Daum C."/>
            <person name="Ezra D."/>
            <person name="Gonzalez J."/>
            <person name="Henrissat B."/>
            <person name="Kuo A."/>
            <person name="Liang C."/>
            <person name="Lipzen A."/>
            <person name="Lutzoni F."/>
            <person name="Magnuson J."/>
            <person name="Mondo S."/>
            <person name="Nolan M."/>
            <person name="Ohm R."/>
            <person name="Pangilinan J."/>
            <person name="Park H.-J."/>
            <person name="Ramirez L."/>
            <person name="Alfaro M."/>
            <person name="Sun H."/>
            <person name="Tritt A."/>
            <person name="Yoshinaga Y."/>
            <person name="Zwiers L.-H."/>
            <person name="Turgeon B."/>
            <person name="Goodwin S."/>
            <person name="Spatafora J."/>
            <person name="Crous P."/>
            <person name="Grigoriev I."/>
        </authorList>
    </citation>
    <scope>NUCLEOTIDE SEQUENCE</scope>
    <source>
        <strain evidence="1">CBS 207.26</strain>
    </source>
</reference>
<proteinExistence type="predicted"/>
<protein>
    <submittedName>
        <fullName evidence="1">Uncharacterized protein</fullName>
    </submittedName>
</protein>
<accession>A0A6A6DZY4</accession>
<gene>
    <name evidence="1" type="ORF">K469DRAFT_171919</name>
</gene>
<sequence length="82" mass="9409">MVSTDQPPMNVVGRDPSPASPLVSWILKKEGWGLELEVRRDNLGSLMDGRCLAFIIWSFGGRWERLGVRWIGQWRMGAFPFF</sequence>